<organism evidence="1 2">
    <name type="scientific">Thiomonas arsenitoxydans (strain DSM 22701 / CIP 110005 / 3As)</name>
    <dbReference type="NCBI Taxonomy" id="426114"/>
    <lineage>
        <taxon>Bacteria</taxon>
        <taxon>Pseudomonadati</taxon>
        <taxon>Pseudomonadota</taxon>
        <taxon>Betaproteobacteria</taxon>
        <taxon>Burkholderiales</taxon>
        <taxon>Thiomonas</taxon>
    </lineage>
</organism>
<sequence length="44" mass="4498">MQGGCGAGIGLQPAKGLRYSAVSFAMTANGSGDWILALRSWGQL</sequence>
<proteinExistence type="predicted"/>
<evidence type="ECO:0000313" key="1">
    <source>
        <dbReference type="EMBL" id="CQR32432.1"/>
    </source>
</evidence>
<dbReference type="Proteomes" id="UP000078599">
    <property type="component" value="Unassembled WGS sequence"/>
</dbReference>
<reference evidence="1 2" key="1">
    <citation type="submission" date="2015-03" db="EMBL/GenBank/DDBJ databases">
        <authorList>
            <person name="Regsiter A."/>
            <person name="william w."/>
        </authorList>
    </citation>
    <scope>NUCLEOTIDE SEQUENCE [LARGE SCALE GENOMIC DNA]</scope>
    <source>
        <strain evidence="1 2">CB1</strain>
    </source>
</reference>
<name>A0ABM9T4Z3_THIA3</name>
<evidence type="ECO:0000313" key="2">
    <source>
        <dbReference type="Proteomes" id="UP000078599"/>
    </source>
</evidence>
<protein>
    <submittedName>
        <fullName evidence="1">Uncharacterized protein</fullName>
    </submittedName>
</protein>
<accession>A0ABM9T4Z3</accession>
<comment type="caution">
    <text evidence="1">The sequence shown here is derived from an EMBL/GenBank/DDBJ whole genome shotgun (WGS) entry which is preliminary data.</text>
</comment>
<dbReference type="EMBL" id="CTRI01000012">
    <property type="protein sequence ID" value="CQR32432.1"/>
    <property type="molecule type" value="Genomic_DNA"/>
</dbReference>
<keyword evidence="2" id="KW-1185">Reference proteome</keyword>
<gene>
    <name evidence="1" type="ORF">THICB1_20167</name>
</gene>